<dbReference type="Proteomes" id="UP000014660">
    <property type="component" value="Chromosome"/>
</dbReference>
<proteinExistence type="predicted"/>
<dbReference type="PATRIC" id="fig|333146.12.peg.447"/>
<keyword evidence="1" id="KW-1133">Transmembrane helix</keyword>
<evidence type="ECO:0008006" key="4">
    <source>
        <dbReference type="Google" id="ProtNLM"/>
    </source>
</evidence>
<organism evidence="2 3">
    <name type="scientific">Ferroplasma acidarmanus Fer1</name>
    <dbReference type="NCBI Taxonomy" id="333146"/>
    <lineage>
        <taxon>Archaea</taxon>
        <taxon>Methanobacteriati</taxon>
        <taxon>Thermoplasmatota</taxon>
        <taxon>Thermoplasmata</taxon>
        <taxon>Thermoplasmatales</taxon>
        <taxon>Ferroplasmaceae</taxon>
        <taxon>Ferroplasma</taxon>
    </lineage>
</organism>
<reference evidence="2 3" key="1">
    <citation type="journal article" date="2007" name="Proc. Natl. Acad. Sci. U.S.A.">
        <title>Genome dynamics in a natural archaeal population.</title>
        <authorList>
            <person name="Allen E.E."/>
            <person name="Tyson G.W."/>
            <person name="Whitaker R.J."/>
            <person name="Detter J.C."/>
            <person name="Richardson P.M."/>
            <person name="Banfield J.F."/>
        </authorList>
    </citation>
    <scope>NUCLEOTIDE SEQUENCE [LARGE SCALE GENOMIC DNA]</scope>
    <source>
        <strain evidence="3">fer1</strain>
    </source>
</reference>
<protein>
    <recommendedName>
        <fullName evidence="4">Peptidase M48 domain-containing protein</fullName>
    </recommendedName>
</protein>
<keyword evidence="3" id="KW-1185">Reference proteome</keyword>
<keyword evidence="1" id="KW-0812">Transmembrane</keyword>
<feature type="transmembrane region" description="Helical" evidence="1">
    <location>
        <begin position="16"/>
        <end position="35"/>
    </location>
</feature>
<dbReference type="EMBL" id="CP004145">
    <property type="protein sequence ID" value="AGO60411.1"/>
    <property type="molecule type" value="Genomic_DNA"/>
</dbReference>
<dbReference type="HOGENOM" id="CLU_1598945_0_0_2"/>
<feature type="transmembrane region" description="Helical" evidence="1">
    <location>
        <begin position="137"/>
        <end position="159"/>
    </location>
</feature>
<evidence type="ECO:0000313" key="3">
    <source>
        <dbReference type="Proteomes" id="UP000014660"/>
    </source>
</evidence>
<dbReference type="AlphaFoldDB" id="S0ANB4"/>
<accession>S0ANB4</accession>
<sequence>MKNNITPYNFHLGNSASYNILASLISFAVILLIMIQLQSSKQGRKTDITQRFSAIIDYDLSKKYTALTKHITHVDLEVFKFPEVNKTYRSPSFTPLGKQAKIFINENFFHSLDDSEREALVFHEIHHFIRKDAAKTYILALTILLIAAVSLIVLIQFWLSGFIFFL</sequence>
<keyword evidence="1" id="KW-0472">Membrane</keyword>
<evidence type="ECO:0000313" key="2">
    <source>
        <dbReference type="EMBL" id="AGO60411.1"/>
    </source>
</evidence>
<gene>
    <name evidence="2" type="ORF">FACI_IFERC00001G0431</name>
</gene>
<dbReference type="KEGG" id="fac:FACI_IFERC01G0431"/>
<name>S0ANB4_FERAC</name>
<evidence type="ECO:0000256" key="1">
    <source>
        <dbReference type="SAM" id="Phobius"/>
    </source>
</evidence>